<evidence type="ECO:0000313" key="2">
    <source>
        <dbReference type="Proteomes" id="UP000290240"/>
    </source>
</evidence>
<gene>
    <name evidence="1" type="primary">195</name>
    <name evidence="1" type="ORF">SEA_TEUTSCH_195</name>
</gene>
<proteinExistence type="predicted"/>
<sequence>MKLSVYVEGPWIALAEDDEMDDDVIEVSEEDGKRWLAARDAWEATMMEIINKMKEGK</sequence>
<dbReference type="Proteomes" id="UP000290240">
    <property type="component" value="Segment"/>
</dbReference>
<reference evidence="1 2" key="1">
    <citation type="submission" date="2019-01" db="EMBL/GenBank/DDBJ databases">
        <authorList>
            <person name="Teutsch A."/>
            <person name="Aseo R.J."/>
            <person name="Bailey B.D."/>
            <person name="Haggerty K.J."/>
            <person name="Martinez Fernandez C."/>
            <person name="Phetsavong A.T."/>
            <person name="Layton S.R."/>
            <person name="Nayek S."/>
            <person name="Hughes L.E."/>
            <person name="Garlena R.A."/>
            <person name="Russell D.A."/>
            <person name="Pope W.H."/>
            <person name="Jacobs-Sera D."/>
            <person name="Hatfull G.F."/>
        </authorList>
    </citation>
    <scope>NUCLEOTIDE SEQUENCE [LARGE SCALE GENOMIC DNA]</scope>
</reference>
<name>A0A411B6C6_9CAUD</name>
<evidence type="ECO:0000313" key="1">
    <source>
        <dbReference type="EMBL" id="QAX95890.1"/>
    </source>
</evidence>
<dbReference type="EMBL" id="MK460248">
    <property type="protein sequence ID" value="QAX95890.1"/>
    <property type="molecule type" value="Genomic_DNA"/>
</dbReference>
<organism evidence="1 2">
    <name type="scientific">Streptomyces phage Teutsch</name>
    <dbReference type="NCBI Taxonomy" id="2510588"/>
    <lineage>
        <taxon>Viruses</taxon>
        <taxon>Duplodnaviria</taxon>
        <taxon>Heunggongvirae</taxon>
        <taxon>Uroviricota</taxon>
        <taxon>Caudoviricetes</taxon>
        <taxon>Stanwilliamsviridae</taxon>
        <taxon>Boydwoodruffvirinae</taxon>
        <taxon>Samistivirus</taxon>
        <taxon>Samistivirus peebs</taxon>
    </lineage>
</organism>
<accession>A0A411B6C6</accession>
<protein>
    <submittedName>
        <fullName evidence="1">Uncharacterized protein</fullName>
    </submittedName>
</protein>